<feature type="region of interest" description="Disordered" evidence="4">
    <location>
        <begin position="11"/>
        <end position="56"/>
    </location>
</feature>
<dbReference type="PROSITE" id="PS01031">
    <property type="entry name" value="SHSP"/>
    <property type="match status" value="1"/>
</dbReference>
<dbReference type="InterPro" id="IPR031107">
    <property type="entry name" value="Small_HSP"/>
</dbReference>
<dbReference type="SUPFAM" id="SSF49764">
    <property type="entry name" value="HSP20-like chaperones"/>
    <property type="match status" value="1"/>
</dbReference>
<evidence type="ECO:0000256" key="3">
    <source>
        <dbReference type="RuleBase" id="RU003616"/>
    </source>
</evidence>
<dbReference type="RefSeq" id="XP_004366423.1">
    <property type="nucleotide sequence ID" value="XM_004366366.1"/>
</dbReference>
<dbReference type="KEGG" id="dfa:DFA_04013"/>
<dbReference type="Proteomes" id="UP000007797">
    <property type="component" value="Unassembled WGS sequence"/>
</dbReference>
<protein>
    <submittedName>
        <fullName evidence="6">Heat shock protein Hsp20 domain-containing protein</fullName>
    </submittedName>
</protein>
<feature type="compositionally biased region" description="Basic and acidic residues" evidence="4">
    <location>
        <begin position="168"/>
        <end position="179"/>
    </location>
</feature>
<dbReference type="InterPro" id="IPR008978">
    <property type="entry name" value="HSP20-like_chaperone"/>
</dbReference>
<keyword evidence="7" id="KW-1185">Reference proteome</keyword>
<feature type="compositionally biased region" description="Acidic residues" evidence="4">
    <location>
        <begin position="120"/>
        <end position="133"/>
    </location>
</feature>
<dbReference type="GeneID" id="14870689"/>
<evidence type="ECO:0000256" key="1">
    <source>
        <dbReference type="ARBA" id="ARBA00023016"/>
    </source>
</evidence>
<feature type="compositionally biased region" description="Low complexity" evidence="4">
    <location>
        <begin position="142"/>
        <end position="167"/>
    </location>
</feature>
<reference evidence="7" key="1">
    <citation type="journal article" date="2011" name="Genome Res.">
        <title>Phylogeny-wide analysis of social amoeba genomes highlights ancient origins for complex intercellular communication.</title>
        <authorList>
            <person name="Heidel A.J."/>
            <person name="Lawal H.M."/>
            <person name="Felder M."/>
            <person name="Schilde C."/>
            <person name="Helps N.R."/>
            <person name="Tunggal B."/>
            <person name="Rivero F."/>
            <person name="John U."/>
            <person name="Schleicher M."/>
            <person name="Eichinger L."/>
            <person name="Platzer M."/>
            <person name="Noegel A.A."/>
            <person name="Schaap P."/>
            <person name="Gloeckner G."/>
        </authorList>
    </citation>
    <scope>NUCLEOTIDE SEQUENCE [LARGE SCALE GENOMIC DNA]</scope>
    <source>
        <strain evidence="7">SH3</strain>
    </source>
</reference>
<dbReference type="CDD" id="cd06464">
    <property type="entry name" value="ACD_sHsps-like"/>
    <property type="match status" value="1"/>
</dbReference>
<evidence type="ECO:0000259" key="5">
    <source>
        <dbReference type="PROSITE" id="PS01031"/>
    </source>
</evidence>
<evidence type="ECO:0000256" key="4">
    <source>
        <dbReference type="SAM" id="MobiDB-lite"/>
    </source>
</evidence>
<evidence type="ECO:0000313" key="7">
    <source>
        <dbReference type="Proteomes" id="UP000007797"/>
    </source>
</evidence>
<feature type="compositionally biased region" description="Polar residues" evidence="4">
    <location>
        <begin position="102"/>
        <end position="119"/>
    </location>
</feature>
<accession>F4Q118</accession>
<dbReference type="OrthoDB" id="1431247at2759"/>
<keyword evidence="1 6" id="KW-0346">Stress response</keyword>
<proteinExistence type="inferred from homology"/>
<evidence type="ECO:0000313" key="6">
    <source>
        <dbReference type="EMBL" id="EGG18519.1"/>
    </source>
</evidence>
<comment type="similarity">
    <text evidence="2 3">Belongs to the small heat shock protein (HSP20) family.</text>
</comment>
<dbReference type="STRING" id="1054147.F4Q118"/>
<sequence length="233" mass="25982">MEYQYIYPFIFGDSQSSSSPSSRSCSRQSTTTGAQQSHCQRKSQQTPTPSSWSPRIEIAETETEFIINAELAGVKKEDINLNIERDVLTISGDKKQVVYETLESTPSSPSIPVANNSSDNDVELPTVEEDFEDLTPSSNKASPSPSTDSNNNNNNSSKSIPVTNNNNSEKKESKSTTQYHRREISYGKFSRSFELTDNLELELITAKHTDGVLQITVPKKKQLPPKHIKINIH</sequence>
<feature type="compositionally biased region" description="Low complexity" evidence="4">
    <location>
        <begin position="14"/>
        <end position="29"/>
    </location>
</feature>
<dbReference type="PANTHER" id="PTHR11527">
    <property type="entry name" value="HEAT-SHOCK PROTEIN 20 FAMILY MEMBER"/>
    <property type="match status" value="1"/>
</dbReference>
<dbReference type="AlphaFoldDB" id="F4Q118"/>
<feature type="domain" description="SHSP" evidence="5">
    <location>
        <begin position="47"/>
        <end position="233"/>
    </location>
</feature>
<dbReference type="InterPro" id="IPR002068">
    <property type="entry name" value="A-crystallin/Hsp20_dom"/>
</dbReference>
<dbReference type="Gene3D" id="2.60.40.790">
    <property type="match status" value="1"/>
</dbReference>
<feature type="region of interest" description="Disordered" evidence="4">
    <location>
        <begin position="101"/>
        <end position="179"/>
    </location>
</feature>
<organism evidence="6 7">
    <name type="scientific">Cavenderia fasciculata</name>
    <name type="common">Slime mold</name>
    <name type="synonym">Dictyostelium fasciculatum</name>
    <dbReference type="NCBI Taxonomy" id="261658"/>
    <lineage>
        <taxon>Eukaryota</taxon>
        <taxon>Amoebozoa</taxon>
        <taxon>Evosea</taxon>
        <taxon>Eumycetozoa</taxon>
        <taxon>Dictyostelia</taxon>
        <taxon>Acytosteliales</taxon>
        <taxon>Cavenderiaceae</taxon>
        <taxon>Cavenderia</taxon>
    </lineage>
</organism>
<dbReference type="OMA" id="PQWQPKF"/>
<dbReference type="EMBL" id="GL883018">
    <property type="protein sequence ID" value="EGG18519.1"/>
    <property type="molecule type" value="Genomic_DNA"/>
</dbReference>
<dbReference type="Pfam" id="PF00011">
    <property type="entry name" value="HSP20"/>
    <property type="match status" value="2"/>
</dbReference>
<feature type="compositionally biased region" description="Low complexity" evidence="4">
    <location>
        <begin position="43"/>
        <end position="56"/>
    </location>
</feature>
<name>F4Q118_CACFS</name>
<evidence type="ECO:0000256" key="2">
    <source>
        <dbReference type="PROSITE-ProRule" id="PRU00285"/>
    </source>
</evidence>
<gene>
    <name evidence="6" type="primary">hspG8</name>
    <name evidence="6" type="ORF">DFA_04013</name>
</gene>